<dbReference type="RefSeq" id="WP_345711659.1">
    <property type="nucleotide sequence ID" value="NZ_BAABIL010000175.1"/>
</dbReference>
<keyword evidence="8" id="KW-1185">Reference proteome</keyword>
<dbReference type="Proteomes" id="UP001501195">
    <property type="component" value="Unassembled WGS sequence"/>
</dbReference>
<keyword evidence="3" id="KW-0479">Metal-binding</keyword>
<dbReference type="Gene3D" id="3.90.180.10">
    <property type="entry name" value="Medium-chain alcohol dehydrogenases, catalytic domain"/>
    <property type="match status" value="2"/>
</dbReference>
<keyword evidence="5" id="KW-0560">Oxidoreductase</keyword>
<evidence type="ECO:0000313" key="8">
    <source>
        <dbReference type="Proteomes" id="UP001501195"/>
    </source>
</evidence>
<dbReference type="Pfam" id="PF00107">
    <property type="entry name" value="ADH_zinc_N"/>
    <property type="match status" value="1"/>
</dbReference>
<feature type="domain" description="Enoyl reductase (ER)" evidence="6">
    <location>
        <begin position="8"/>
        <end position="346"/>
    </location>
</feature>
<keyword evidence="4" id="KW-0862">Zinc</keyword>
<evidence type="ECO:0000256" key="5">
    <source>
        <dbReference type="ARBA" id="ARBA00023002"/>
    </source>
</evidence>
<accession>A0ABP9HKY8</accession>
<sequence>MPRTVRFTAPRTVDVAAFDAAAVGPGEVRVATTSSGISAGTELTAYRGTNPYLTSTWDPVQRLFTGAHPEQPSYPLVGWGYSEVGRVVEVGAGVGTEPGDVAAGDVVWGIWGHRSEAVLPAAALRGHRLPEGLDPVAGCFVRVGAIALNAVLAADAGLGDTVVVLGQGVIGLLATRFAALSGARVLAVEGVPARRERARALGAAEVLDPGPDAAAAVRALTRGRGADMAIDLSGAYPALHEATRLVGADGRVVAAGFYQGGAADLRLGEEFHHNRVEVVASQIGAVPLRKRARWDVARLQETVVDLLAAGQPDVGALVSHRFDVADAPAAYELLDTRPGEALQVVLDFPENSAPQDTGGAL</sequence>
<evidence type="ECO:0000259" key="6">
    <source>
        <dbReference type="SMART" id="SM00829"/>
    </source>
</evidence>
<dbReference type="InterPro" id="IPR020843">
    <property type="entry name" value="ER"/>
</dbReference>
<dbReference type="EMBL" id="BAABIL010000175">
    <property type="protein sequence ID" value="GAA4973422.1"/>
    <property type="molecule type" value="Genomic_DNA"/>
</dbReference>
<dbReference type="InterPro" id="IPR011032">
    <property type="entry name" value="GroES-like_sf"/>
</dbReference>
<dbReference type="InterPro" id="IPR013149">
    <property type="entry name" value="ADH-like_C"/>
</dbReference>
<dbReference type="SMART" id="SM00829">
    <property type="entry name" value="PKS_ER"/>
    <property type="match status" value="1"/>
</dbReference>
<evidence type="ECO:0000256" key="1">
    <source>
        <dbReference type="ARBA" id="ARBA00001947"/>
    </source>
</evidence>
<evidence type="ECO:0000313" key="7">
    <source>
        <dbReference type="EMBL" id="GAA4973422.1"/>
    </source>
</evidence>
<proteinExistence type="inferred from homology"/>
<comment type="caution">
    <text evidence="7">The sequence shown here is derived from an EMBL/GenBank/DDBJ whole genome shotgun (WGS) entry which is preliminary data.</text>
</comment>
<reference evidence="8" key="1">
    <citation type="journal article" date="2019" name="Int. J. Syst. Evol. Microbiol.">
        <title>The Global Catalogue of Microorganisms (GCM) 10K type strain sequencing project: providing services to taxonomists for standard genome sequencing and annotation.</title>
        <authorList>
            <consortium name="The Broad Institute Genomics Platform"/>
            <consortium name="The Broad Institute Genome Sequencing Center for Infectious Disease"/>
            <person name="Wu L."/>
            <person name="Ma J."/>
        </authorList>
    </citation>
    <scope>NUCLEOTIDE SEQUENCE [LARGE SCALE GENOMIC DNA]</scope>
    <source>
        <strain evidence="8">JCM 18126</strain>
    </source>
</reference>
<dbReference type="SUPFAM" id="SSF50129">
    <property type="entry name" value="GroES-like"/>
    <property type="match status" value="1"/>
</dbReference>
<dbReference type="CDD" id="cd08255">
    <property type="entry name" value="2-desacetyl-2-hydroxyethyl_bacteriochlorophyllide_like"/>
    <property type="match status" value="1"/>
</dbReference>
<dbReference type="PANTHER" id="PTHR43350">
    <property type="entry name" value="NAD-DEPENDENT ALCOHOL DEHYDROGENASE"/>
    <property type="match status" value="1"/>
</dbReference>
<comment type="cofactor">
    <cofactor evidence="1">
        <name>Zn(2+)</name>
        <dbReference type="ChEBI" id="CHEBI:29105"/>
    </cofactor>
</comment>
<organism evidence="7 8">
    <name type="scientific">Kineococcus glutinatus</name>
    <dbReference type="NCBI Taxonomy" id="1070872"/>
    <lineage>
        <taxon>Bacteria</taxon>
        <taxon>Bacillati</taxon>
        <taxon>Actinomycetota</taxon>
        <taxon>Actinomycetes</taxon>
        <taxon>Kineosporiales</taxon>
        <taxon>Kineosporiaceae</taxon>
        <taxon>Kineococcus</taxon>
    </lineage>
</organism>
<evidence type="ECO:0000256" key="3">
    <source>
        <dbReference type="ARBA" id="ARBA00022723"/>
    </source>
</evidence>
<dbReference type="PANTHER" id="PTHR43350:SF19">
    <property type="entry name" value="D-GULOSIDE 3-DEHYDROGENASE"/>
    <property type="match status" value="1"/>
</dbReference>
<dbReference type="Gene3D" id="3.40.50.720">
    <property type="entry name" value="NAD(P)-binding Rossmann-like Domain"/>
    <property type="match status" value="1"/>
</dbReference>
<dbReference type="InterPro" id="IPR036291">
    <property type="entry name" value="NAD(P)-bd_dom_sf"/>
</dbReference>
<dbReference type="SUPFAM" id="SSF51735">
    <property type="entry name" value="NAD(P)-binding Rossmann-fold domains"/>
    <property type="match status" value="1"/>
</dbReference>
<evidence type="ECO:0000256" key="4">
    <source>
        <dbReference type="ARBA" id="ARBA00022833"/>
    </source>
</evidence>
<comment type="similarity">
    <text evidence="2">Belongs to the zinc-containing alcohol dehydrogenase family.</text>
</comment>
<gene>
    <name evidence="7" type="ORF">GCM10023225_13520</name>
</gene>
<protein>
    <submittedName>
        <fullName evidence="7">Zinc-binding alcohol dehydrogenase</fullName>
    </submittedName>
</protein>
<name>A0ABP9HKY8_9ACTN</name>
<evidence type="ECO:0000256" key="2">
    <source>
        <dbReference type="ARBA" id="ARBA00008072"/>
    </source>
</evidence>